<evidence type="ECO:0000313" key="5">
    <source>
        <dbReference type="EMBL" id="OGN29824.1"/>
    </source>
</evidence>
<evidence type="ECO:0000256" key="3">
    <source>
        <dbReference type="HAMAP-Rule" id="MF_00385"/>
    </source>
</evidence>
<dbReference type="InterPro" id="IPR000307">
    <property type="entry name" value="Ribosomal_bS16"/>
</dbReference>
<dbReference type="AlphaFoldDB" id="A0A1F8GWP3"/>
<dbReference type="EMBL" id="MGKP01000002">
    <property type="protein sequence ID" value="OGN29824.1"/>
    <property type="molecule type" value="Genomic_DNA"/>
</dbReference>
<dbReference type="SUPFAM" id="SSF54565">
    <property type="entry name" value="Ribosomal protein S16"/>
    <property type="match status" value="1"/>
</dbReference>
<dbReference type="GO" id="GO:0005737">
    <property type="term" value="C:cytoplasm"/>
    <property type="evidence" value="ECO:0007669"/>
    <property type="project" value="UniProtKB-ARBA"/>
</dbReference>
<comment type="similarity">
    <text evidence="3">Belongs to the bacterial ribosomal protein bS16 family.</text>
</comment>
<dbReference type="InterPro" id="IPR023803">
    <property type="entry name" value="Ribosomal_bS16_dom_sf"/>
</dbReference>
<keyword evidence="1 3" id="KW-0689">Ribosomal protein</keyword>
<sequence>MLIIRLQRIGKPKKAYFRLVVTEHTTRPHGKYIELLGTYDPHLKILQAKKERIAYWQSQGVQMSPTARNLLINKEIIKGEKAKSWRPKIKKGGATESAAPAAAPAPAPAA</sequence>
<keyword evidence="2 3" id="KW-0687">Ribonucleoprotein</keyword>
<reference evidence="5 6" key="1">
    <citation type="journal article" date="2016" name="Nat. Commun.">
        <title>Thousands of microbial genomes shed light on interconnected biogeochemical processes in an aquifer system.</title>
        <authorList>
            <person name="Anantharaman K."/>
            <person name="Brown C.T."/>
            <person name="Hug L.A."/>
            <person name="Sharon I."/>
            <person name="Castelle C.J."/>
            <person name="Probst A.J."/>
            <person name="Thomas B.C."/>
            <person name="Singh A."/>
            <person name="Wilkins M.J."/>
            <person name="Karaoz U."/>
            <person name="Brodie E.L."/>
            <person name="Williams K.H."/>
            <person name="Hubbard S.S."/>
            <person name="Banfield J.F."/>
        </authorList>
    </citation>
    <scope>NUCLEOTIDE SEQUENCE [LARGE SCALE GENOMIC DNA]</scope>
</reference>
<dbReference type="PANTHER" id="PTHR12919:SF20">
    <property type="entry name" value="SMALL RIBOSOMAL SUBUNIT PROTEIN BS16M"/>
    <property type="match status" value="1"/>
</dbReference>
<protein>
    <recommendedName>
        <fullName evidence="3">Small ribosomal subunit protein bS16</fullName>
    </recommendedName>
</protein>
<dbReference type="HAMAP" id="MF_00385">
    <property type="entry name" value="Ribosomal_bS16"/>
    <property type="match status" value="1"/>
</dbReference>
<proteinExistence type="inferred from homology"/>
<dbReference type="GO" id="GO:0015935">
    <property type="term" value="C:small ribosomal subunit"/>
    <property type="evidence" value="ECO:0007669"/>
    <property type="project" value="TreeGrafter"/>
</dbReference>
<evidence type="ECO:0000256" key="4">
    <source>
        <dbReference type="SAM" id="MobiDB-lite"/>
    </source>
</evidence>
<organism evidence="5 6">
    <name type="scientific">Candidatus Yanofskybacteria bacterium RIFCSPLOWO2_01_FULL_49_25</name>
    <dbReference type="NCBI Taxonomy" id="1802701"/>
    <lineage>
        <taxon>Bacteria</taxon>
        <taxon>Candidatus Yanofskyibacteriota</taxon>
    </lineage>
</organism>
<comment type="caution">
    <text evidence="5">The sequence shown here is derived from an EMBL/GenBank/DDBJ whole genome shotgun (WGS) entry which is preliminary data.</text>
</comment>
<dbReference type="GO" id="GO:0006412">
    <property type="term" value="P:translation"/>
    <property type="evidence" value="ECO:0007669"/>
    <property type="project" value="UniProtKB-UniRule"/>
</dbReference>
<dbReference type="NCBIfam" id="TIGR00002">
    <property type="entry name" value="S16"/>
    <property type="match status" value="1"/>
</dbReference>
<dbReference type="STRING" id="1802701.A3A33_00855"/>
<accession>A0A1F8GWP3</accession>
<dbReference type="GO" id="GO:0003735">
    <property type="term" value="F:structural constituent of ribosome"/>
    <property type="evidence" value="ECO:0007669"/>
    <property type="project" value="InterPro"/>
</dbReference>
<dbReference type="PANTHER" id="PTHR12919">
    <property type="entry name" value="30S RIBOSOMAL PROTEIN S16"/>
    <property type="match status" value="1"/>
</dbReference>
<dbReference type="Proteomes" id="UP000179047">
    <property type="component" value="Unassembled WGS sequence"/>
</dbReference>
<feature type="region of interest" description="Disordered" evidence="4">
    <location>
        <begin position="83"/>
        <end position="110"/>
    </location>
</feature>
<gene>
    <name evidence="3" type="primary">rpsP</name>
    <name evidence="5" type="ORF">A3A33_00855</name>
</gene>
<evidence type="ECO:0000256" key="1">
    <source>
        <dbReference type="ARBA" id="ARBA00022980"/>
    </source>
</evidence>
<dbReference type="Gene3D" id="3.30.1320.10">
    <property type="match status" value="1"/>
</dbReference>
<name>A0A1F8GWP3_9BACT</name>
<evidence type="ECO:0000256" key="2">
    <source>
        <dbReference type="ARBA" id="ARBA00023274"/>
    </source>
</evidence>
<dbReference type="Pfam" id="PF00886">
    <property type="entry name" value="Ribosomal_S16"/>
    <property type="match status" value="1"/>
</dbReference>
<evidence type="ECO:0000313" key="6">
    <source>
        <dbReference type="Proteomes" id="UP000179047"/>
    </source>
</evidence>